<dbReference type="Proteomes" id="UP001392318">
    <property type="component" value="Unassembled WGS sequence"/>
</dbReference>
<keyword evidence="2" id="KW-1185">Reference proteome</keyword>
<gene>
    <name evidence="1" type="ORF">VSR83_41140</name>
</gene>
<name>A0ACC6RXP1_9BURK</name>
<sequence length="298" mass="34030">MNSTQRHPTQGQHSVRRRLNDYPCSYSEPWSLALRELGDEIRREIVYEATKGAALTIYGSKPASYLADRSGWVNRAQQALPSAVRNGLKIIPIHDQMSDSSHESYLLNIKHSIKKISEERVFLNEFFNISNTVDNQQVLDGHVIPRLGRGMPTTQNDQLIAIFLGYGRINGEFYREQWLKVRDMGAKDRMRNAMERLESEYPGGAHFKLPGFAFEDSAETRSLLANYSREVGEIEAEYAKLLKSHPQTPSNHVIATAFLNSLFWRPQRIPLEREAFVTERRNDAGGDWHDRLNAASGK</sequence>
<accession>A0ACC6RXP1</accession>
<protein>
    <submittedName>
        <fullName evidence="1">Uncharacterized protein</fullName>
    </submittedName>
</protein>
<dbReference type="EMBL" id="JAYMRU010000073">
    <property type="protein sequence ID" value="MEM5406310.1"/>
    <property type="molecule type" value="Genomic_DNA"/>
</dbReference>
<reference evidence="1" key="1">
    <citation type="submission" date="2024-01" db="EMBL/GenBank/DDBJ databases">
        <title>The diversity of rhizobia nodulating Mimosa spp. in eleven states of Brazil covering several biomes is determined by host plant, location, and edaphic factors.</title>
        <authorList>
            <person name="Rouws L."/>
            <person name="Barauna A."/>
            <person name="Beukes C."/>
            <person name="De Faria S.M."/>
            <person name="Gross E."/>
            <person name="Dos Reis Junior F.B."/>
            <person name="Simon M."/>
            <person name="Maluk M."/>
            <person name="Odee D.W."/>
            <person name="Kenicer G."/>
            <person name="Young J.P.W."/>
            <person name="Reis V.M."/>
            <person name="Zilli J."/>
            <person name="James E.K."/>
        </authorList>
    </citation>
    <scope>NUCLEOTIDE SEQUENCE</scope>
    <source>
        <strain evidence="1">JPY452</strain>
    </source>
</reference>
<proteinExistence type="predicted"/>
<organism evidence="1 2">
    <name type="scientific">Paraburkholderia unamae</name>
    <dbReference type="NCBI Taxonomy" id="219649"/>
    <lineage>
        <taxon>Bacteria</taxon>
        <taxon>Pseudomonadati</taxon>
        <taxon>Pseudomonadota</taxon>
        <taxon>Betaproteobacteria</taxon>
        <taxon>Burkholderiales</taxon>
        <taxon>Burkholderiaceae</taxon>
        <taxon>Paraburkholderia</taxon>
    </lineage>
</organism>
<evidence type="ECO:0000313" key="1">
    <source>
        <dbReference type="EMBL" id="MEM5406310.1"/>
    </source>
</evidence>
<evidence type="ECO:0000313" key="2">
    <source>
        <dbReference type="Proteomes" id="UP001392318"/>
    </source>
</evidence>
<comment type="caution">
    <text evidence="1">The sequence shown here is derived from an EMBL/GenBank/DDBJ whole genome shotgun (WGS) entry which is preliminary data.</text>
</comment>